<dbReference type="RefSeq" id="WP_284305226.1">
    <property type="nucleotide sequence ID" value="NZ_BSUO01000001.1"/>
</dbReference>
<name>A0ABQ6IYD3_9MICO</name>
<sequence length="71" mass="7820">MLRHLRVTIEGHAYDVTVEDLTDTGNQLYPDHRSMVPTNATAPVTAPTTAPAPLRAPVAPRRRREHPSPQA</sequence>
<reference evidence="3" key="1">
    <citation type="journal article" date="2019" name="Int. J. Syst. Evol. Microbiol.">
        <title>The Global Catalogue of Microorganisms (GCM) 10K type strain sequencing project: providing services to taxonomists for standard genome sequencing and annotation.</title>
        <authorList>
            <consortium name="The Broad Institute Genomics Platform"/>
            <consortium name="The Broad Institute Genome Sequencing Center for Infectious Disease"/>
            <person name="Wu L."/>
            <person name="Ma J."/>
        </authorList>
    </citation>
    <scope>NUCLEOTIDE SEQUENCE [LARGE SCALE GENOMIC DNA]</scope>
    <source>
        <strain evidence="3">NBRC 113072</strain>
    </source>
</reference>
<evidence type="ECO:0000256" key="1">
    <source>
        <dbReference type="SAM" id="MobiDB-lite"/>
    </source>
</evidence>
<dbReference type="Proteomes" id="UP001157126">
    <property type="component" value="Unassembled WGS sequence"/>
</dbReference>
<accession>A0ABQ6IYD3</accession>
<protein>
    <recommendedName>
        <fullName evidence="4">Acetyl-CoA carboxylase biotin carboxyl carrier protein subunit</fullName>
    </recommendedName>
</protein>
<evidence type="ECO:0008006" key="4">
    <source>
        <dbReference type="Google" id="ProtNLM"/>
    </source>
</evidence>
<evidence type="ECO:0000313" key="2">
    <source>
        <dbReference type="EMBL" id="GMA41699.1"/>
    </source>
</evidence>
<dbReference type="EMBL" id="BSUO01000001">
    <property type="protein sequence ID" value="GMA41699.1"/>
    <property type="molecule type" value="Genomic_DNA"/>
</dbReference>
<proteinExistence type="predicted"/>
<keyword evidence="3" id="KW-1185">Reference proteome</keyword>
<feature type="region of interest" description="Disordered" evidence="1">
    <location>
        <begin position="24"/>
        <end position="71"/>
    </location>
</feature>
<comment type="caution">
    <text evidence="2">The sequence shown here is derived from an EMBL/GenBank/DDBJ whole genome shotgun (WGS) entry which is preliminary data.</text>
</comment>
<organism evidence="2 3">
    <name type="scientific">Mobilicoccus caccae</name>
    <dbReference type="NCBI Taxonomy" id="1859295"/>
    <lineage>
        <taxon>Bacteria</taxon>
        <taxon>Bacillati</taxon>
        <taxon>Actinomycetota</taxon>
        <taxon>Actinomycetes</taxon>
        <taxon>Micrococcales</taxon>
        <taxon>Dermatophilaceae</taxon>
        <taxon>Mobilicoccus</taxon>
    </lineage>
</organism>
<evidence type="ECO:0000313" key="3">
    <source>
        <dbReference type="Proteomes" id="UP001157126"/>
    </source>
</evidence>
<gene>
    <name evidence="2" type="ORF">GCM10025883_37440</name>
</gene>
<feature type="compositionally biased region" description="Low complexity" evidence="1">
    <location>
        <begin position="36"/>
        <end position="59"/>
    </location>
</feature>